<keyword evidence="4" id="KW-1185">Reference proteome</keyword>
<dbReference type="Proteomes" id="UP001152797">
    <property type="component" value="Unassembled WGS sequence"/>
</dbReference>
<dbReference type="EMBL" id="CAMXCT020001335">
    <property type="protein sequence ID" value="CAL1142462.1"/>
    <property type="molecule type" value="Genomic_DNA"/>
</dbReference>
<evidence type="ECO:0000313" key="3">
    <source>
        <dbReference type="EMBL" id="CAL4776399.1"/>
    </source>
</evidence>
<feature type="chain" id="PRO_5043270284" evidence="1">
    <location>
        <begin position="20"/>
        <end position="127"/>
    </location>
</feature>
<reference evidence="2" key="1">
    <citation type="submission" date="2022-10" db="EMBL/GenBank/DDBJ databases">
        <authorList>
            <person name="Chen Y."/>
            <person name="Dougan E. K."/>
            <person name="Chan C."/>
            <person name="Rhodes N."/>
            <person name="Thang M."/>
        </authorList>
    </citation>
    <scope>NUCLEOTIDE SEQUENCE</scope>
</reference>
<dbReference type="AlphaFoldDB" id="A0A9P1CBE7"/>
<dbReference type="EMBL" id="CAMXCT010001335">
    <property type="protein sequence ID" value="CAI3989087.1"/>
    <property type="molecule type" value="Genomic_DNA"/>
</dbReference>
<reference evidence="3 4" key="2">
    <citation type="submission" date="2024-05" db="EMBL/GenBank/DDBJ databases">
        <authorList>
            <person name="Chen Y."/>
            <person name="Shah S."/>
            <person name="Dougan E. K."/>
            <person name="Thang M."/>
            <person name="Chan C."/>
        </authorList>
    </citation>
    <scope>NUCLEOTIDE SEQUENCE [LARGE SCALE GENOMIC DNA]</scope>
</reference>
<keyword evidence="1" id="KW-0732">Signal</keyword>
<dbReference type="EMBL" id="CAMXCT030001335">
    <property type="protein sequence ID" value="CAL4776399.1"/>
    <property type="molecule type" value="Genomic_DNA"/>
</dbReference>
<organism evidence="2">
    <name type="scientific">Cladocopium goreaui</name>
    <dbReference type="NCBI Taxonomy" id="2562237"/>
    <lineage>
        <taxon>Eukaryota</taxon>
        <taxon>Sar</taxon>
        <taxon>Alveolata</taxon>
        <taxon>Dinophyceae</taxon>
        <taxon>Suessiales</taxon>
        <taxon>Symbiodiniaceae</taxon>
        <taxon>Cladocopium</taxon>
    </lineage>
</organism>
<evidence type="ECO:0000256" key="1">
    <source>
        <dbReference type="SAM" id="SignalP"/>
    </source>
</evidence>
<name>A0A9P1CBE7_9DINO</name>
<proteinExistence type="predicted"/>
<gene>
    <name evidence="2" type="ORF">C1SCF055_LOCUS16183</name>
</gene>
<evidence type="ECO:0000313" key="2">
    <source>
        <dbReference type="EMBL" id="CAI3989087.1"/>
    </source>
</evidence>
<feature type="signal peptide" evidence="1">
    <location>
        <begin position="1"/>
        <end position="19"/>
    </location>
</feature>
<comment type="caution">
    <text evidence="2">The sequence shown here is derived from an EMBL/GenBank/DDBJ whole genome shotgun (WGS) entry which is preliminary data.</text>
</comment>
<accession>A0A9P1CBE7</accession>
<sequence>MQFREVIGFLLVIFISSEAFKTHAKHAALADDTGNPIRKVVAMMEKMAKKIEEEGKSEEDLFEKFECYCKKTTAELEESISIAVSSPMTQADIDSRKAEVDSLEAEVKKLFRAMDVAGALGRFEWGS</sequence>
<protein>
    <submittedName>
        <fullName evidence="2">Uncharacterized protein</fullName>
    </submittedName>
</protein>
<evidence type="ECO:0000313" key="4">
    <source>
        <dbReference type="Proteomes" id="UP001152797"/>
    </source>
</evidence>